<dbReference type="PANTHER" id="PTHR38504:SF1">
    <property type="entry name" value="KERATIN-ASSOCIATED PROTEIN 7-1"/>
    <property type="match status" value="1"/>
</dbReference>
<reference evidence="1" key="1">
    <citation type="submission" date="2014-03" db="EMBL/GenBank/DDBJ databases">
        <title>Highly conserved KRTAP7-1 gene in yak (Bos grunniens), taurine (Bos taurus) and zebu (Bos indicus) cattle.</title>
        <authorList>
            <person name="Arlvd S."/>
            <person name="Sari E.M."/>
            <person name="Ma Z.-J."/>
            <person name="Han J.L."/>
        </authorList>
    </citation>
    <scope>NUCLEOTIDE SEQUENCE</scope>
    <source>
        <strain evidence="1">J5</strain>
        <tissue evidence="1">Blood</tissue>
    </source>
</reference>
<protein>
    <submittedName>
        <fullName evidence="1">KRTAP7-1</fullName>
    </submittedName>
</protein>
<dbReference type="EMBL" id="KJ551548">
    <property type="protein sequence ID" value="AHZ89843.1"/>
    <property type="molecule type" value="Genomic_DNA"/>
</dbReference>
<accession>A0A059V949</accession>
<dbReference type="Pfam" id="PF15034">
    <property type="entry name" value="KRTAP7"/>
    <property type="match status" value="1"/>
</dbReference>
<name>A0A059V949_BOVIN</name>
<dbReference type="InterPro" id="IPR020184">
    <property type="entry name" value="KRTAP7"/>
</dbReference>
<sequence length="87" mass="9285">MTGFFCCGSYFPGYPSYGTNFHRTFRATPLNCVVPLGSPLNYGYGCNGYSSLGYCFGGSNFSNLGCGYGGSCYRPWGSGSGFGYSTY</sequence>
<proteinExistence type="predicted"/>
<dbReference type="AlphaFoldDB" id="A0A059V949"/>
<gene>
    <name evidence="1" type="primary">KRTAP7-1</name>
</gene>
<organism evidence="1">
    <name type="scientific">Bos taurus</name>
    <name type="common">Bovine</name>
    <dbReference type="NCBI Taxonomy" id="9913"/>
    <lineage>
        <taxon>Eukaryota</taxon>
        <taxon>Metazoa</taxon>
        <taxon>Chordata</taxon>
        <taxon>Craniata</taxon>
        <taxon>Vertebrata</taxon>
        <taxon>Euteleostomi</taxon>
        <taxon>Mammalia</taxon>
        <taxon>Eutheria</taxon>
        <taxon>Laurasiatheria</taxon>
        <taxon>Artiodactyla</taxon>
        <taxon>Ruminantia</taxon>
        <taxon>Pecora</taxon>
        <taxon>Bovidae</taxon>
        <taxon>Bovinae</taxon>
        <taxon>Bos</taxon>
    </lineage>
</organism>
<evidence type="ECO:0000313" key="1">
    <source>
        <dbReference type="EMBL" id="AHZ89843.1"/>
    </source>
</evidence>
<dbReference type="PANTHER" id="PTHR38504">
    <property type="entry name" value="KERATIN-ASSOCIATED PROTEIN 7-1"/>
    <property type="match status" value="1"/>
</dbReference>